<evidence type="ECO:0000256" key="1">
    <source>
        <dbReference type="SAM" id="SignalP"/>
    </source>
</evidence>
<evidence type="ECO:0000313" key="2">
    <source>
        <dbReference type="EMBL" id="CCX10676.1"/>
    </source>
</evidence>
<reference evidence="2 3" key="1">
    <citation type="journal article" date="2013" name="PLoS Genet.">
        <title>The genome and development-dependent transcriptomes of Pyronema confluens: a window into fungal evolution.</title>
        <authorList>
            <person name="Traeger S."/>
            <person name="Altegoer F."/>
            <person name="Freitag M."/>
            <person name="Gabaldon T."/>
            <person name="Kempken F."/>
            <person name="Kumar A."/>
            <person name="Marcet-Houben M."/>
            <person name="Poggeler S."/>
            <person name="Stajich J.E."/>
            <person name="Nowrousian M."/>
        </authorList>
    </citation>
    <scope>NUCLEOTIDE SEQUENCE [LARGE SCALE GENOMIC DNA]</scope>
    <source>
        <strain evidence="3">CBS 100304</strain>
        <tissue evidence="2">Vegetative mycelium</tissue>
    </source>
</reference>
<dbReference type="EMBL" id="HF935554">
    <property type="protein sequence ID" value="CCX10676.1"/>
    <property type="molecule type" value="Genomic_DNA"/>
</dbReference>
<gene>
    <name evidence="2" type="ORF">PCON_10270</name>
</gene>
<dbReference type="AlphaFoldDB" id="U4L3Q5"/>
<protein>
    <submittedName>
        <fullName evidence="2">Uncharacterized protein</fullName>
    </submittedName>
</protein>
<keyword evidence="3" id="KW-1185">Reference proteome</keyword>
<feature type="signal peptide" evidence="1">
    <location>
        <begin position="1"/>
        <end position="19"/>
    </location>
</feature>
<accession>U4L3Q5</accession>
<dbReference type="Proteomes" id="UP000018144">
    <property type="component" value="Unassembled WGS sequence"/>
</dbReference>
<sequence length="37" mass="4102">MGLVWVSLAVCCLRDGGDAAELHAYMHKLRTLDPMDL</sequence>
<proteinExistence type="predicted"/>
<evidence type="ECO:0000313" key="3">
    <source>
        <dbReference type="Proteomes" id="UP000018144"/>
    </source>
</evidence>
<organism evidence="2 3">
    <name type="scientific">Pyronema omphalodes (strain CBS 100304)</name>
    <name type="common">Pyronema confluens</name>
    <dbReference type="NCBI Taxonomy" id="1076935"/>
    <lineage>
        <taxon>Eukaryota</taxon>
        <taxon>Fungi</taxon>
        <taxon>Dikarya</taxon>
        <taxon>Ascomycota</taxon>
        <taxon>Pezizomycotina</taxon>
        <taxon>Pezizomycetes</taxon>
        <taxon>Pezizales</taxon>
        <taxon>Pyronemataceae</taxon>
        <taxon>Pyronema</taxon>
    </lineage>
</organism>
<feature type="chain" id="PRO_5004651084" evidence="1">
    <location>
        <begin position="20"/>
        <end position="37"/>
    </location>
</feature>
<name>U4L3Q5_PYROM</name>
<keyword evidence="1" id="KW-0732">Signal</keyword>